<accession>A0A0S1SH93</accession>
<proteinExistence type="predicted"/>
<dbReference type="STRING" id="1735162.PeribacterB2_0222"/>
<protein>
    <submittedName>
        <fullName evidence="2">Uncharacterized protein</fullName>
    </submittedName>
</protein>
<accession>A0A0S1SR37</accession>
<evidence type="ECO:0000313" key="2">
    <source>
        <dbReference type="EMBL" id="ALM12921.1"/>
    </source>
</evidence>
<accession>A0A0S1SJ04</accession>
<evidence type="ECO:0000256" key="1">
    <source>
        <dbReference type="SAM" id="Phobius"/>
    </source>
</evidence>
<name>A0A0S1SH28_9BACT</name>
<keyword evidence="1" id="KW-0472">Membrane</keyword>
<dbReference type="KEGG" id="prf:PeribacterA2_0222"/>
<feature type="transmembrane region" description="Helical" evidence="1">
    <location>
        <begin position="21"/>
        <end position="40"/>
    </location>
</feature>
<dbReference type="Proteomes" id="UP000069135">
    <property type="component" value="Chromosome"/>
</dbReference>
<gene>
    <name evidence="2" type="ORF">PeribacterD1_0222</name>
</gene>
<reference evidence="3" key="1">
    <citation type="submission" date="2015-10" db="EMBL/GenBank/DDBJ databases">
        <title>Analysis of five complete genome sequences for members of the class Peribacteria in the recently recognized Peregrinibacteria bacterial phylum.</title>
        <authorList>
            <person name="Anantharaman K."/>
            <person name="Brown C.T."/>
            <person name="Burstein D."/>
            <person name="Castelle C.J."/>
            <person name="Probst A.J."/>
            <person name="Thomas B.C."/>
            <person name="Williams K.H."/>
            <person name="Banfield J.F."/>
        </authorList>
    </citation>
    <scope>NUCLEOTIDE SEQUENCE [LARGE SCALE GENOMIC DNA]</scope>
</reference>
<reference evidence="2 3" key="2">
    <citation type="journal article" date="2016" name="PeerJ">
        <title>Analysis of five complete genome sequences for members of the class Peribacteria in the recently recognized Peregrinibacteria bacterial phylum.</title>
        <authorList>
            <person name="Anantharaman K."/>
            <person name="Brown C.T."/>
            <person name="Burstein D."/>
            <person name="Castelle C.J."/>
            <person name="Probst A.J."/>
            <person name="Thomas B.C."/>
            <person name="Williams K.H."/>
            <person name="Banfield J.F."/>
        </authorList>
    </citation>
    <scope>NUCLEOTIDE SEQUENCE [LARGE SCALE GENOMIC DNA]</scope>
    <source>
        <strain evidence="2">RIFOXYD1_FULL_PER-ii_59_16</strain>
    </source>
</reference>
<keyword evidence="1" id="KW-0812">Transmembrane</keyword>
<accession>A0A0S1SU60</accession>
<organism evidence="2 3">
    <name type="scientific">Candidatus Peribacter riflensis</name>
    <dbReference type="NCBI Taxonomy" id="1735162"/>
    <lineage>
        <taxon>Bacteria</taxon>
        <taxon>Candidatus Peregrinibacteriota</taxon>
        <taxon>Candidatus Peribacteria</taxon>
        <taxon>Candidatus Peribacterales</taxon>
        <taxon>Candidatus Peribacteraceae</taxon>
        <taxon>Candidatus Peribacter</taxon>
    </lineage>
</organism>
<accession>A0A0S1SH28</accession>
<evidence type="ECO:0000313" key="3">
    <source>
        <dbReference type="Proteomes" id="UP000069135"/>
    </source>
</evidence>
<sequence length="54" mass="6136">MWPFRRHVREEKKGGRLIKRLVVGLIIGGAIGSIVGSKVLDKHRREQGVDKDED</sequence>
<dbReference type="AlphaFoldDB" id="A0A0S1SH28"/>
<keyword evidence="1" id="KW-1133">Transmembrane helix</keyword>
<dbReference type="EMBL" id="CP013065">
    <property type="protein sequence ID" value="ALM12921.1"/>
    <property type="molecule type" value="Genomic_DNA"/>
</dbReference>